<evidence type="ECO:0000259" key="2">
    <source>
        <dbReference type="Pfam" id="PF24837"/>
    </source>
</evidence>
<evidence type="ECO:0000256" key="1">
    <source>
        <dbReference type="SAM" id="MobiDB-lite"/>
    </source>
</evidence>
<organism evidence="3 4">
    <name type="scientific">Corynebacterium ihumii</name>
    <dbReference type="NCBI Taxonomy" id="1232427"/>
    <lineage>
        <taxon>Bacteria</taxon>
        <taxon>Bacillati</taxon>
        <taxon>Actinomycetota</taxon>
        <taxon>Actinomycetes</taxon>
        <taxon>Mycobacteriales</taxon>
        <taxon>Corynebacteriaceae</taxon>
        <taxon>Corynebacterium</taxon>
    </lineage>
</organism>
<feature type="region of interest" description="Disordered" evidence="1">
    <location>
        <begin position="48"/>
        <end position="75"/>
    </location>
</feature>
<keyword evidence="4" id="KW-1185">Reference proteome</keyword>
<protein>
    <recommendedName>
        <fullName evidence="2">AMIN-like domain-containing protein</fullName>
    </recommendedName>
</protein>
<dbReference type="InterPro" id="IPR056303">
    <property type="entry name" value="AMIN-like"/>
</dbReference>
<name>A0ABY7UB93_9CORY</name>
<evidence type="ECO:0000313" key="4">
    <source>
        <dbReference type="Proteomes" id="UP001220577"/>
    </source>
</evidence>
<dbReference type="Pfam" id="PF24837">
    <property type="entry name" value="AMIN-like"/>
    <property type="match status" value="1"/>
</dbReference>
<reference evidence="3 4" key="1">
    <citation type="submission" date="2020-10" db="EMBL/GenBank/DDBJ databases">
        <title>Complete genome sequence of Corynebacterium ihumii DSM 45751.</title>
        <authorList>
            <person name="Ruckert C."/>
            <person name="Albersmeier A."/>
            <person name="Busche T."/>
            <person name="Jaenicke S."/>
            <person name="Winkler A."/>
            <person name="Friethjonsson O.H."/>
            <person name="Hreggviethsson G.O."/>
            <person name="Lambert C."/>
            <person name="Badcock D."/>
            <person name="Bernaerts K."/>
            <person name="Anne J."/>
            <person name="Economou A."/>
            <person name="Kalinowski J."/>
        </authorList>
    </citation>
    <scope>NUCLEOTIDE SEQUENCE [LARGE SCALE GENOMIC DNA]</scope>
    <source>
        <strain evidence="3 4">DSM 45751</strain>
    </source>
</reference>
<dbReference type="EMBL" id="CP063190">
    <property type="protein sequence ID" value="WCZ33901.1"/>
    <property type="molecule type" value="Genomic_DNA"/>
</dbReference>
<feature type="domain" description="AMIN-like" evidence="2">
    <location>
        <begin position="78"/>
        <end position="201"/>
    </location>
</feature>
<feature type="compositionally biased region" description="Polar residues" evidence="1">
    <location>
        <begin position="63"/>
        <end position="72"/>
    </location>
</feature>
<dbReference type="Proteomes" id="UP001220577">
    <property type="component" value="Chromosome"/>
</dbReference>
<proteinExistence type="predicted"/>
<evidence type="ECO:0000313" key="3">
    <source>
        <dbReference type="EMBL" id="WCZ33901.1"/>
    </source>
</evidence>
<accession>A0ABY7UB93</accession>
<sequence>MHAGYGDWVFKFSGLSRVALAGACVAASVACSACSVVGDGAGKTLTGSLASPAKKPQPLGAADSSSKTQRPSEPSRLAVVGVRVGAHEGFDRVVVDLAGDGDPGWFVDYTSTPMQETVGQPLQVAGNSFLNINVDGTVYPFELGKDNDVPVTMAGDTGNVIDVISAGTYEGRSQVVVGLRSELPYSVQVLKDPTRVVVDIVQK</sequence>
<gene>
    <name evidence="3" type="ORF">CIHUM_02300</name>
</gene>